<accession>A0A6G1DAG1</accession>
<name>A0A6G1DAG1_9ORYZ</name>
<evidence type="ECO:0000259" key="1">
    <source>
        <dbReference type="Pfam" id="PF00112"/>
    </source>
</evidence>
<protein>
    <recommendedName>
        <fullName evidence="1">Peptidase C1A papain C-terminal domain-containing protein</fullName>
    </recommendedName>
</protein>
<proteinExistence type="predicted"/>
<sequence>MRPDEIFELKHDAVAVGTVPSTHMVLLVGYEYRDGLAYLVFMNSNGKSFADEGFGRMPAAPPPHQHHRLDDLCTKMPARCIDDHRAALISVGATD</sequence>
<keyword evidence="3" id="KW-1185">Reference proteome</keyword>
<dbReference type="GO" id="GO:0006508">
    <property type="term" value="P:proteolysis"/>
    <property type="evidence" value="ECO:0007669"/>
    <property type="project" value="InterPro"/>
</dbReference>
<dbReference type="OrthoDB" id="617964at2759"/>
<dbReference type="Gene3D" id="3.90.70.10">
    <property type="entry name" value="Cysteine proteinases"/>
    <property type="match status" value="1"/>
</dbReference>
<dbReference type="Proteomes" id="UP000479710">
    <property type="component" value="Unassembled WGS sequence"/>
</dbReference>
<dbReference type="AlphaFoldDB" id="A0A6G1DAG1"/>
<organism evidence="2 3">
    <name type="scientific">Oryza meyeriana var. granulata</name>
    <dbReference type="NCBI Taxonomy" id="110450"/>
    <lineage>
        <taxon>Eukaryota</taxon>
        <taxon>Viridiplantae</taxon>
        <taxon>Streptophyta</taxon>
        <taxon>Embryophyta</taxon>
        <taxon>Tracheophyta</taxon>
        <taxon>Spermatophyta</taxon>
        <taxon>Magnoliopsida</taxon>
        <taxon>Liliopsida</taxon>
        <taxon>Poales</taxon>
        <taxon>Poaceae</taxon>
        <taxon>BOP clade</taxon>
        <taxon>Oryzoideae</taxon>
        <taxon>Oryzeae</taxon>
        <taxon>Oryzinae</taxon>
        <taxon>Oryza</taxon>
        <taxon>Oryza meyeriana</taxon>
    </lineage>
</organism>
<dbReference type="Pfam" id="PF00112">
    <property type="entry name" value="Peptidase_C1"/>
    <property type="match status" value="1"/>
</dbReference>
<dbReference type="GO" id="GO:0008234">
    <property type="term" value="F:cysteine-type peptidase activity"/>
    <property type="evidence" value="ECO:0007669"/>
    <property type="project" value="InterPro"/>
</dbReference>
<feature type="domain" description="Peptidase C1A papain C-terminal" evidence="1">
    <location>
        <begin position="21"/>
        <end position="57"/>
    </location>
</feature>
<comment type="caution">
    <text evidence="2">The sequence shown here is derived from an EMBL/GenBank/DDBJ whole genome shotgun (WGS) entry which is preliminary data.</text>
</comment>
<dbReference type="InterPro" id="IPR038765">
    <property type="entry name" value="Papain-like_cys_pep_sf"/>
</dbReference>
<evidence type="ECO:0000313" key="2">
    <source>
        <dbReference type="EMBL" id="KAF0909124.1"/>
    </source>
</evidence>
<evidence type="ECO:0000313" key="3">
    <source>
        <dbReference type="Proteomes" id="UP000479710"/>
    </source>
</evidence>
<gene>
    <name evidence="2" type="ORF">E2562_031628</name>
</gene>
<dbReference type="InterPro" id="IPR000668">
    <property type="entry name" value="Peptidase_C1A_C"/>
</dbReference>
<dbReference type="EMBL" id="SPHZ02000007">
    <property type="protein sequence ID" value="KAF0909124.1"/>
    <property type="molecule type" value="Genomic_DNA"/>
</dbReference>
<reference evidence="2 3" key="1">
    <citation type="submission" date="2019-11" db="EMBL/GenBank/DDBJ databases">
        <title>Whole genome sequence of Oryza granulata.</title>
        <authorList>
            <person name="Li W."/>
        </authorList>
    </citation>
    <scope>NUCLEOTIDE SEQUENCE [LARGE SCALE GENOMIC DNA]</scope>
    <source>
        <strain evidence="3">cv. Menghai</strain>
        <tissue evidence="2">Leaf</tissue>
    </source>
</reference>
<dbReference type="SUPFAM" id="SSF54001">
    <property type="entry name" value="Cysteine proteinases"/>
    <property type="match status" value="1"/>
</dbReference>